<dbReference type="EMBL" id="CP044543">
    <property type="protein sequence ID" value="QFI77257.1"/>
    <property type="molecule type" value="Genomic_DNA"/>
</dbReference>
<keyword evidence="1" id="KW-0812">Transmembrane</keyword>
<dbReference type="KEGG" id="bbet:F8237_20775"/>
<evidence type="ECO:0000313" key="3">
    <source>
        <dbReference type="Proteomes" id="UP000325641"/>
    </source>
</evidence>
<feature type="transmembrane region" description="Helical" evidence="1">
    <location>
        <begin position="125"/>
        <end position="143"/>
    </location>
</feature>
<evidence type="ECO:0008006" key="4">
    <source>
        <dbReference type="Google" id="ProtNLM"/>
    </source>
</evidence>
<protein>
    <recommendedName>
        <fullName evidence="4">Glycosyltransferase RgtA/B/C/D-like domain-containing protein</fullName>
    </recommendedName>
</protein>
<keyword evidence="1" id="KW-0472">Membrane</keyword>
<feature type="transmembrane region" description="Helical" evidence="1">
    <location>
        <begin position="172"/>
        <end position="195"/>
    </location>
</feature>
<gene>
    <name evidence="2" type="ORF">F8237_20775</name>
</gene>
<organism evidence="2 3">
    <name type="scientific">Bradyrhizobium betae</name>
    <dbReference type="NCBI Taxonomy" id="244734"/>
    <lineage>
        <taxon>Bacteria</taxon>
        <taxon>Pseudomonadati</taxon>
        <taxon>Pseudomonadota</taxon>
        <taxon>Alphaproteobacteria</taxon>
        <taxon>Hyphomicrobiales</taxon>
        <taxon>Nitrobacteraceae</taxon>
        <taxon>Bradyrhizobium</taxon>
    </lineage>
</organism>
<evidence type="ECO:0000313" key="2">
    <source>
        <dbReference type="EMBL" id="QFI77257.1"/>
    </source>
</evidence>
<keyword evidence="1" id="KW-1133">Transmembrane helix</keyword>
<sequence>MTDQAVLSAVQPLSARAALPWLVGLGVYALLLIAAPRLLGDPDSYSHIEVGRWIMAHGALPATDPFSFSMHGAHWITFEWLSEVIYAAAFALSGWPGVVVVAAAAIALAFGLFTFFLLRELSPTLTLLMVIVAVILLAPHMLARPHVLVLPVMVAWAGALVRRMDRGGPPPYWALPLLVLWANLHGSVVLALGLIGPAVLETLLRERRGEWPRVILRWLPFTALAVAASCLTPYGPQPLLMPLTTLGLGPALAWISEWRSQDFSHIGGFELLLLAGIFALTRGLTLPVVRALVVIGLLHFALAQIRNADLLGMLAPLYLAAPLGRKFGGPSADDAPIPARGPNLAGIGVLIAMSGMALARDVRPAAIITPEAAIAQADLARTGSVLNDYSFGGYLIFAGIPTFIDGRGELYGGPFIDRYNRAVALVDLGDFLKLLDEYKIGATLFAPQTPAIAMLDRLPQWQRVYSDDVAVVHKRRDGSPR</sequence>
<dbReference type="Proteomes" id="UP000325641">
    <property type="component" value="Chromosome"/>
</dbReference>
<proteinExistence type="predicted"/>
<feature type="transmembrane region" description="Helical" evidence="1">
    <location>
        <begin position="21"/>
        <end position="39"/>
    </location>
</feature>
<accession>A0A5P6PFV4</accession>
<evidence type="ECO:0000256" key="1">
    <source>
        <dbReference type="SAM" id="Phobius"/>
    </source>
</evidence>
<dbReference type="AlphaFoldDB" id="A0A5P6PFV4"/>
<name>A0A5P6PFV4_9BRAD</name>
<feature type="transmembrane region" description="Helical" evidence="1">
    <location>
        <begin position="215"/>
        <end position="234"/>
    </location>
</feature>
<feature type="transmembrane region" description="Helical" evidence="1">
    <location>
        <begin position="85"/>
        <end position="118"/>
    </location>
</feature>
<reference evidence="3" key="1">
    <citation type="submission" date="2019-10" db="EMBL/GenBank/DDBJ databases">
        <title>Complete Genome Sequence of Bradyrhizobium betae type strain PL7HG1T.</title>
        <authorList>
            <person name="Bromfield E.S.P."/>
            <person name="Cloutier S."/>
        </authorList>
    </citation>
    <scope>NUCLEOTIDE SEQUENCE [LARGE SCALE GENOMIC DNA]</scope>
    <source>
        <strain evidence="3">PL7HG1</strain>
    </source>
</reference>
<dbReference type="OrthoDB" id="9786218at2"/>